<dbReference type="Pfam" id="PF01593">
    <property type="entry name" value="Amino_oxidase"/>
    <property type="match status" value="1"/>
</dbReference>
<evidence type="ECO:0000259" key="1">
    <source>
        <dbReference type="Pfam" id="PF01593"/>
    </source>
</evidence>
<dbReference type="OrthoDB" id="9767561at2"/>
<dbReference type="EMBL" id="AQHR01000054">
    <property type="protein sequence ID" value="EON77487.1"/>
    <property type="molecule type" value="Genomic_DNA"/>
</dbReference>
<dbReference type="Proteomes" id="UP000013909">
    <property type="component" value="Unassembled WGS sequence"/>
</dbReference>
<dbReference type="Gene3D" id="3.50.50.60">
    <property type="entry name" value="FAD/NAD(P)-binding domain"/>
    <property type="match status" value="2"/>
</dbReference>
<dbReference type="PATRIC" id="fig|1288963.3.peg.2009"/>
<comment type="caution">
    <text evidence="2">The sequence shown here is derived from an EMBL/GenBank/DDBJ whole genome shotgun (WGS) entry which is preliminary data.</text>
</comment>
<evidence type="ECO:0000313" key="2">
    <source>
        <dbReference type="EMBL" id="EON77487.1"/>
    </source>
</evidence>
<name>R7ZTS8_9BACT</name>
<dbReference type="PANTHER" id="PTHR42841">
    <property type="entry name" value="AMINE OXIDASE"/>
    <property type="match status" value="1"/>
</dbReference>
<sequence length="414" mass="46240">MTDRKTYIIGAGISGLIAALELEKAGFAPVILEASDSVGGRVKTDHVDGFALDHGFQVLLTAYPEAKAYLDYDSLDLQLFMPGAVIFKPGDAFSIYDPLRNPARLPEMVFSKVGSLLDKIRIYQLTKELREKHIEEIFKSPETSTYLYLKQRGFSEKMLKNFFIPFFRGIFLEEKLETSSRMFEFVFKMFGEGHAAVPAKGMGEIPKQLASKLTQTSIRFQTSVDRVSHNVIHLASGDSITADDILLTLRPENLVDGFDRADGGYREVTTLYFSLQQSFIAKPSIGLIPDDHFLINNIVFMTDVSKAYSENGRALLSVSIVKKVDHIEQLDRLVALELEALSGVSASHFRHIKTYQIRKALPVIDSLRYSRPAVHYQLHDHLFVAGDHLLYGSINAAMQAGRSAAQAIISKKLS</sequence>
<organism evidence="2 3">
    <name type="scientific">Lunatimonas lonarensis</name>
    <dbReference type="NCBI Taxonomy" id="1232681"/>
    <lineage>
        <taxon>Bacteria</taxon>
        <taxon>Pseudomonadati</taxon>
        <taxon>Bacteroidota</taxon>
        <taxon>Cytophagia</taxon>
        <taxon>Cytophagales</taxon>
        <taxon>Cyclobacteriaceae</taxon>
    </lineage>
</organism>
<feature type="domain" description="Amine oxidase" evidence="1">
    <location>
        <begin position="13"/>
        <end position="409"/>
    </location>
</feature>
<dbReference type="RefSeq" id="WP_010854155.1">
    <property type="nucleotide sequence ID" value="NZ_AQHR01000054.1"/>
</dbReference>
<dbReference type="InterPro" id="IPR036188">
    <property type="entry name" value="FAD/NAD-bd_sf"/>
</dbReference>
<dbReference type="SUPFAM" id="SSF51905">
    <property type="entry name" value="FAD/NAD(P)-binding domain"/>
    <property type="match status" value="1"/>
</dbReference>
<accession>R7ZTS8</accession>
<protein>
    <submittedName>
        <fullName evidence="2">Oxidoreductase, FAD-binding protein</fullName>
    </submittedName>
</protein>
<gene>
    <name evidence="2" type="ORF">ADIS_2017</name>
</gene>
<dbReference type="GO" id="GO:0016491">
    <property type="term" value="F:oxidoreductase activity"/>
    <property type="evidence" value="ECO:0007669"/>
    <property type="project" value="InterPro"/>
</dbReference>
<evidence type="ECO:0000313" key="3">
    <source>
        <dbReference type="Proteomes" id="UP000013909"/>
    </source>
</evidence>
<proteinExistence type="predicted"/>
<dbReference type="InterPro" id="IPR002937">
    <property type="entry name" value="Amino_oxidase"/>
</dbReference>
<dbReference type="AlphaFoldDB" id="R7ZTS8"/>
<reference evidence="2 3" key="1">
    <citation type="submission" date="2013-02" db="EMBL/GenBank/DDBJ databases">
        <title>A novel strain isolated from Lonar lake, Maharashtra, India.</title>
        <authorList>
            <person name="Singh A."/>
        </authorList>
    </citation>
    <scope>NUCLEOTIDE SEQUENCE [LARGE SCALE GENOMIC DNA]</scope>
    <source>
        <strain evidence="2 3">AK24</strain>
    </source>
</reference>
<dbReference type="STRING" id="1232681.ADIS_2017"/>
<keyword evidence="3" id="KW-1185">Reference proteome</keyword>